<evidence type="ECO:0008006" key="9">
    <source>
        <dbReference type="Google" id="ProtNLM"/>
    </source>
</evidence>
<keyword evidence="3" id="KW-1134">Transmembrane beta strand</keyword>
<keyword evidence="2" id="KW-0813">Transport</keyword>
<dbReference type="AlphaFoldDB" id="E6QKV0"/>
<name>E6QKV0_9ZZZZ</name>
<dbReference type="PANTHER" id="PTHR30026:SF20">
    <property type="entry name" value="OUTER MEMBRANE PROTEIN TOLC"/>
    <property type="match status" value="1"/>
</dbReference>
<evidence type="ECO:0000313" key="8">
    <source>
        <dbReference type="EMBL" id="CBI07870.1"/>
    </source>
</evidence>
<evidence type="ECO:0000256" key="3">
    <source>
        <dbReference type="ARBA" id="ARBA00022452"/>
    </source>
</evidence>
<evidence type="ECO:0000256" key="1">
    <source>
        <dbReference type="ARBA" id="ARBA00004442"/>
    </source>
</evidence>
<evidence type="ECO:0000256" key="4">
    <source>
        <dbReference type="ARBA" id="ARBA00022692"/>
    </source>
</evidence>
<evidence type="ECO:0000256" key="5">
    <source>
        <dbReference type="ARBA" id="ARBA00023136"/>
    </source>
</evidence>
<keyword evidence="7" id="KW-0175">Coiled coil</keyword>
<evidence type="ECO:0000256" key="6">
    <source>
        <dbReference type="ARBA" id="ARBA00023237"/>
    </source>
</evidence>
<comment type="caution">
    <text evidence="8">The sequence shown here is derived from an EMBL/GenBank/DDBJ whole genome shotgun (WGS) entry which is preliminary data.</text>
</comment>
<keyword evidence="6" id="KW-0998">Cell outer membrane</keyword>
<protein>
    <recommendedName>
        <fullName evidence="9">Outer membrane efflux protein</fullName>
    </recommendedName>
</protein>
<feature type="coiled-coil region" evidence="7">
    <location>
        <begin position="21"/>
        <end position="48"/>
    </location>
</feature>
<keyword evidence="4" id="KW-0812">Transmembrane</keyword>
<dbReference type="Gene3D" id="1.20.1600.10">
    <property type="entry name" value="Outer membrane efflux proteins (OEP)"/>
    <property type="match status" value="1"/>
</dbReference>
<accession>E6QKV0</accession>
<evidence type="ECO:0000256" key="2">
    <source>
        <dbReference type="ARBA" id="ARBA00022448"/>
    </source>
</evidence>
<keyword evidence="5" id="KW-0472">Membrane</keyword>
<dbReference type="GO" id="GO:1990281">
    <property type="term" value="C:efflux pump complex"/>
    <property type="evidence" value="ECO:0007669"/>
    <property type="project" value="TreeGrafter"/>
</dbReference>
<dbReference type="GO" id="GO:0015562">
    <property type="term" value="F:efflux transmembrane transporter activity"/>
    <property type="evidence" value="ECO:0007669"/>
    <property type="project" value="InterPro"/>
</dbReference>
<dbReference type="SUPFAM" id="SSF56954">
    <property type="entry name" value="Outer membrane efflux proteins (OEP)"/>
    <property type="match status" value="1"/>
</dbReference>
<proteinExistence type="predicted"/>
<evidence type="ECO:0000256" key="7">
    <source>
        <dbReference type="SAM" id="Coils"/>
    </source>
</evidence>
<dbReference type="PANTHER" id="PTHR30026">
    <property type="entry name" value="OUTER MEMBRANE PROTEIN TOLC"/>
    <property type="match status" value="1"/>
</dbReference>
<dbReference type="GO" id="GO:0015288">
    <property type="term" value="F:porin activity"/>
    <property type="evidence" value="ECO:0007669"/>
    <property type="project" value="TreeGrafter"/>
</dbReference>
<comment type="subcellular location">
    <subcellularLocation>
        <location evidence="1">Cell outer membrane</location>
    </subcellularLocation>
</comment>
<gene>
    <name evidence="8" type="ORF">CARN6_1273</name>
</gene>
<dbReference type="InterPro" id="IPR003423">
    <property type="entry name" value="OMP_efflux"/>
</dbReference>
<dbReference type="InterPro" id="IPR051906">
    <property type="entry name" value="TolC-like"/>
</dbReference>
<dbReference type="Pfam" id="PF02321">
    <property type="entry name" value="OEP"/>
    <property type="match status" value="1"/>
</dbReference>
<dbReference type="GO" id="GO:0009279">
    <property type="term" value="C:cell outer membrane"/>
    <property type="evidence" value="ECO:0007669"/>
    <property type="project" value="UniProtKB-SubCell"/>
</dbReference>
<organism evidence="8">
    <name type="scientific">mine drainage metagenome</name>
    <dbReference type="NCBI Taxonomy" id="410659"/>
    <lineage>
        <taxon>unclassified sequences</taxon>
        <taxon>metagenomes</taxon>
        <taxon>ecological metagenomes</taxon>
    </lineage>
</organism>
<sequence length="137" mass="15089">MMAMGTLKVPLFKEAALRGDSDVARAQLEGVERQLADLRTKIDQQVRAARMDADAARKLLDVARSNVALAKQALSDETDRYTSGIDDTLPLVRAQSELAAAETNLVQSLYQYNLTKLALARSAGVIELQYRSYLFGK</sequence>
<reference evidence="8" key="1">
    <citation type="submission" date="2009-10" db="EMBL/GenBank/DDBJ databases">
        <title>Diversity of trophic interactions inside an arsenic-rich microbial ecosystem.</title>
        <authorList>
            <person name="Bertin P.N."/>
            <person name="Heinrich-Salmeron A."/>
            <person name="Pelletier E."/>
            <person name="Goulhen-Chollet F."/>
            <person name="Arsene-Ploetze F."/>
            <person name="Gallien S."/>
            <person name="Calteau A."/>
            <person name="Vallenet D."/>
            <person name="Casiot C."/>
            <person name="Chane-Woon-Ming B."/>
            <person name="Giloteaux L."/>
            <person name="Barakat M."/>
            <person name="Bonnefoy V."/>
            <person name="Bruneel O."/>
            <person name="Chandler M."/>
            <person name="Cleiss J."/>
            <person name="Duran R."/>
            <person name="Elbaz-Poulichet F."/>
            <person name="Fonknechten N."/>
            <person name="Lauga B."/>
            <person name="Mornico D."/>
            <person name="Ortet P."/>
            <person name="Schaeffer C."/>
            <person name="Siguier P."/>
            <person name="Alexander Thil Smith A."/>
            <person name="Van Dorsselaer A."/>
            <person name="Weissenbach J."/>
            <person name="Medigue C."/>
            <person name="Le Paslier D."/>
        </authorList>
    </citation>
    <scope>NUCLEOTIDE SEQUENCE</scope>
</reference>
<dbReference type="EMBL" id="CABQ01000154">
    <property type="protein sequence ID" value="CBI07870.1"/>
    <property type="molecule type" value="Genomic_DNA"/>
</dbReference>